<dbReference type="FunCoup" id="G0MDZ0">
    <property type="interactions" value="203"/>
</dbReference>
<dbReference type="AlphaFoldDB" id="G0MDZ0"/>
<name>G0MDZ0_CAEBE</name>
<dbReference type="HOGENOM" id="CLU_085836_0_0_1"/>
<accession>G0MDZ0</accession>
<keyword evidence="3" id="KW-1185">Reference proteome</keyword>
<feature type="compositionally biased region" description="Basic and acidic residues" evidence="1">
    <location>
        <begin position="201"/>
        <end position="246"/>
    </location>
</feature>
<feature type="region of interest" description="Disordered" evidence="1">
    <location>
        <begin position="17"/>
        <end position="132"/>
    </location>
</feature>
<organism evidence="3">
    <name type="scientific">Caenorhabditis brenneri</name>
    <name type="common">Nematode worm</name>
    <dbReference type="NCBI Taxonomy" id="135651"/>
    <lineage>
        <taxon>Eukaryota</taxon>
        <taxon>Metazoa</taxon>
        <taxon>Ecdysozoa</taxon>
        <taxon>Nematoda</taxon>
        <taxon>Chromadorea</taxon>
        <taxon>Rhabditida</taxon>
        <taxon>Rhabditina</taxon>
        <taxon>Rhabditomorpha</taxon>
        <taxon>Rhabditoidea</taxon>
        <taxon>Rhabditidae</taxon>
        <taxon>Peloderinae</taxon>
        <taxon>Caenorhabditis</taxon>
    </lineage>
</organism>
<reference evidence="3" key="1">
    <citation type="submission" date="2011-07" db="EMBL/GenBank/DDBJ databases">
        <authorList>
            <consortium name="Caenorhabditis brenneri Sequencing and Analysis Consortium"/>
            <person name="Wilson R.K."/>
        </authorList>
    </citation>
    <scope>NUCLEOTIDE SEQUENCE [LARGE SCALE GENOMIC DNA]</scope>
    <source>
        <strain evidence="3">PB2801</strain>
    </source>
</reference>
<protein>
    <submittedName>
        <fullName evidence="2">Uncharacterized protein</fullName>
    </submittedName>
</protein>
<dbReference type="InParanoid" id="G0MDZ0"/>
<dbReference type="OrthoDB" id="5851615at2759"/>
<proteinExistence type="predicted"/>
<sequence length="283" mass="31873">MLIGFVMCISLIFQCSKKKQEKSSQSPHGSKNFLEQSVILSPKNKRKSLEAKKSGEDVQKSDKKSGKSGDGKKAKSKQGKNGSKKSGKTGEKGSSSRKKKTTGQAKTTDGVPNGQIQNEPNSENKEEIPDAINYDDIKEKMQTTIEETDNPAVHERVTRVAATDMIFDPKMVAYKGNVDNEKDPKEEEELERELMAACDKHEARFKDIRKLEERDPNFRRPRSPETEKSIDKRAPVPHDQRIKMRPDQCVLYETKDQITEDSEPDPDAAPVENSLGSRYSYLP</sequence>
<feature type="compositionally biased region" description="Basic and acidic residues" evidence="1">
    <location>
        <begin position="47"/>
        <end position="73"/>
    </location>
</feature>
<feature type="compositionally biased region" description="Basic residues" evidence="1">
    <location>
        <begin position="74"/>
        <end position="87"/>
    </location>
</feature>
<feature type="compositionally biased region" description="Polar residues" evidence="1">
    <location>
        <begin position="27"/>
        <end position="39"/>
    </location>
</feature>
<evidence type="ECO:0000313" key="2">
    <source>
        <dbReference type="EMBL" id="EGT52036.1"/>
    </source>
</evidence>
<gene>
    <name evidence="2" type="ORF">CAEBREN_11464</name>
</gene>
<feature type="region of interest" description="Disordered" evidence="1">
    <location>
        <begin position="201"/>
        <end position="283"/>
    </location>
</feature>
<evidence type="ECO:0000313" key="3">
    <source>
        <dbReference type="Proteomes" id="UP000008068"/>
    </source>
</evidence>
<evidence type="ECO:0000256" key="1">
    <source>
        <dbReference type="SAM" id="MobiDB-lite"/>
    </source>
</evidence>
<dbReference type="Proteomes" id="UP000008068">
    <property type="component" value="Unassembled WGS sequence"/>
</dbReference>
<dbReference type="OMA" id="VAATDMI"/>
<dbReference type="EMBL" id="GL379791">
    <property type="protein sequence ID" value="EGT52036.1"/>
    <property type="molecule type" value="Genomic_DNA"/>
</dbReference>
<dbReference type="eggNOG" id="ENOG502R7XE">
    <property type="taxonomic scope" value="Eukaryota"/>
</dbReference>